<evidence type="ECO:0000313" key="2">
    <source>
        <dbReference type="EMBL" id="SMN18511.1"/>
    </source>
</evidence>
<reference evidence="2 3" key="1">
    <citation type="submission" date="2017-04" db="EMBL/GenBank/DDBJ databases">
        <authorList>
            <person name="Afonso C.L."/>
            <person name="Miller P.J."/>
            <person name="Scott M.A."/>
            <person name="Spackman E."/>
            <person name="Goraichik I."/>
            <person name="Dimitrov K.M."/>
            <person name="Suarez D.L."/>
            <person name="Swayne D.E."/>
        </authorList>
    </citation>
    <scope>NUCLEOTIDE SEQUENCE [LARGE SCALE GENOMIC DNA]</scope>
</reference>
<dbReference type="STRING" id="1789683.A0A1X7QYR2"/>
<accession>A0A1X7QYR2</accession>
<evidence type="ECO:0000259" key="1">
    <source>
        <dbReference type="Pfam" id="PF03962"/>
    </source>
</evidence>
<evidence type="ECO:0000313" key="3">
    <source>
        <dbReference type="Proteomes" id="UP000196158"/>
    </source>
</evidence>
<proteinExistence type="predicted"/>
<protein>
    <submittedName>
        <fullName evidence="2">Similar to Saccharomyces cerevisiae YGL183C MND1 Protein required for recombination and meiotic nuclear division</fullName>
    </submittedName>
</protein>
<dbReference type="Pfam" id="PF03962">
    <property type="entry name" value="Mnd1"/>
    <property type="match status" value="1"/>
</dbReference>
<dbReference type="Proteomes" id="UP000196158">
    <property type="component" value="Unassembled WGS sequence"/>
</dbReference>
<name>A0A1X7QYR2_9SACH</name>
<keyword evidence="3" id="KW-1185">Reference proteome</keyword>
<dbReference type="EMBL" id="FXLY01000002">
    <property type="protein sequence ID" value="SMN18511.1"/>
    <property type="molecule type" value="Genomic_DNA"/>
</dbReference>
<feature type="domain" description="Mnd1 HTH" evidence="1">
    <location>
        <begin position="22"/>
        <end position="74"/>
    </location>
</feature>
<sequence length="207" mass="24550">MAPQASDKKKQQLVEYLQTFTQENIFTQKEFEKKCPVKAPSQQMKEMLDGVMCEYPLLLDTCKCGIINVYYMYPQETQRQIIKQCLAVESKMIRSNAHIEDMKRELLNESEQRINFKGRDNLLERRTQLQKQKITLSKEICLLERHNLCWSAERIQSETQRVTAMRQELESLTDGIEILADYLCSRFNIDQYALRQELEIPLEFKQL</sequence>
<gene>
    <name evidence="2" type="ORF">KASA_0Q10043G</name>
</gene>
<dbReference type="AlphaFoldDB" id="A0A1X7QYR2"/>
<organism evidence="2 3">
    <name type="scientific">Maudiozyma saulgeensis</name>
    <dbReference type="NCBI Taxonomy" id="1789683"/>
    <lineage>
        <taxon>Eukaryota</taxon>
        <taxon>Fungi</taxon>
        <taxon>Dikarya</taxon>
        <taxon>Ascomycota</taxon>
        <taxon>Saccharomycotina</taxon>
        <taxon>Saccharomycetes</taxon>
        <taxon>Saccharomycetales</taxon>
        <taxon>Saccharomycetaceae</taxon>
        <taxon>Maudiozyma</taxon>
    </lineage>
</organism>
<dbReference type="InterPro" id="IPR040453">
    <property type="entry name" value="Mnd1_HTH"/>
</dbReference>
<dbReference type="OrthoDB" id="9978204at2759"/>